<dbReference type="GO" id="GO:0008815">
    <property type="term" value="F:citrate (pro-3S)-lyase activity"/>
    <property type="evidence" value="ECO:0007669"/>
    <property type="project" value="UniProtKB-EC"/>
</dbReference>
<keyword evidence="7" id="KW-0456">Lyase</keyword>
<feature type="binding site" evidence="5">
    <location>
        <position position="165"/>
    </location>
    <ligand>
        <name>Mg(2+)</name>
        <dbReference type="ChEBI" id="CHEBI:18420"/>
    </ligand>
</feature>
<reference evidence="8" key="2">
    <citation type="submission" date="2010-01" db="EMBL/GenBank/DDBJ databases">
        <title>The complete genome of Conexibacter woesei DSM 14684.</title>
        <authorList>
            <consortium name="US DOE Joint Genome Institute (JGI-PGF)"/>
            <person name="Lucas S."/>
            <person name="Copeland A."/>
            <person name="Lapidus A."/>
            <person name="Glavina del Rio T."/>
            <person name="Dalin E."/>
            <person name="Tice H."/>
            <person name="Bruce D."/>
            <person name="Goodwin L."/>
            <person name="Pitluck S."/>
            <person name="Kyrpides N."/>
            <person name="Mavromatis K."/>
            <person name="Ivanova N."/>
            <person name="Mikhailova N."/>
            <person name="Chertkov O."/>
            <person name="Brettin T."/>
            <person name="Detter J.C."/>
            <person name="Han C."/>
            <person name="Larimer F."/>
            <person name="Land M."/>
            <person name="Hauser L."/>
            <person name="Markowitz V."/>
            <person name="Cheng J.-F."/>
            <person name="Hugenholtz P."/>
            <person name="Woyke T."/>
            <person name="Wu D."/>
            <person name="Pukall R."/>
            <person name="Steenblock K."/>
            <person name="Schneider S."/>
            <person name="Klenk H.-P."/>
            <person name="Eisen J.A."/>
        </authorList>
    </citation>
    <scope>NUCLEOTIDE SEQUENCE [LARGE SCALE GENOMIC DNA]</scope>
    <source>
        <strain evidence="8">DSM 14684 / CIP 108061 / JCM 11494 / NBRC 100937 / ID131577</strain>
    </source>
</reference>
<dbReference type="STRING" id="469383.Cwoe_4300"/>
<evidence type="ECO:0000313" key="7">
    <source>
        <dbReference type="EMBL" id="ADB52714.1"/>
    </source>
</evidence>
<keyword evidence="8" id="KW-1185">Reference proteome</keyword>
<dbReference type="Gene3D" id="3.20.20.60">
    <property type="entry name" value="Phosphoenolpyruvate-binding domains"/>
    <property type="match status" value="1"/>
</dbReference>
<dbReference type="OrthoDB" id="9768429at2"/>
<evidence type="ECO:0000256" key="3">
    <source>
        <dbReference type="ARBA" id="ARBA00022842"/>
    </source>
</evidence>
<sequence length="301" mass="30552">MSVSTPRHATRRSCLSVPGSSEKMLAKAPGLGADELIVDLEDAVAASAKDAARELVVAALGSDAWAGVPVSVRVNAPRTPWCHLDVAALAALPAQPAALVVPKVESAGDLAFVERLLDGAEAAAGHGRPPLRVQALIETAAGLANVQQIAAASPRLDALILGYADLTASLGRTAAGAADLDGWRPAQDALLLAARAHGLQAIDGPYLGVAVDDPFTAATTRARDLGFDGKWAIHPAQVAALNAAFTPTDEELSRARAVLDALAAAERDGGAGAVALDGEMLDEAIRAAALRTLARAGETSA</sequence>
<proteinExistence type="predicted"/>
<gene>
    <name evidence="7" type="ordered locus">Cwoe_4300</name>
</gene>
<evidence type="ECO:0000313" key="8">
    <source>
        <dbReference type="Proteomes" id="UP000008229"/>
    </source>
</evidence>
<dbReference type="EC" id="4.1.3.6" evidence="7"/>
<dbReference type="RefSeq" id="WP_012935765.1">
    <property type="nucleotide sequence ID" value="NC_013739.1"/>
</dbReference>
<dbReference type="Proteomes" id="UP000008229">
    <property type="component" value="Chromosome"/>
</dbReference>
<dbReference type="AlphaFoldDB" id="D3F6R6"/>
<dbReference type="KEGG" id="cwo:Cwoe_4300"/>
<dbReference type="GO" id="GO:0006107">
    <property type="term" value="P:oxaloacetate metabolic process"/>
    <property type="evidence" value="ECO:0007669"/>
    <property type="project" value="TreeGrafter"/>
</dbReference>
<evidence type="ECO:0000256" key="4">
    <source>
        <dbReference type="PIRSR" id="PIRSR015582-1"/>
    </source>
</evidence>
<dbReference type="PIRSF" id="PIRSF015582">
    <property type="entry name" value="Cit_lyase_B"/>
    <property type="match status" value="1"/>
</dbReference>
<dbReference type="InterPro" id="IPR040442">
    <property type="entry name" value="Pyrv_kinase-like_dom_sf"/>
</dbReference>
<evidence type="ECO:0000256" key="5">
    <source>
        <dbReference type="PIRSR" id="PIRSR015582-2"/>
    </source>
</evidence>
<organism evidence="7 8">
    <name type="scientific">Conexibacter woesei (strain DSM 14684 / CCUG 47730 / CIP 108061 / JCM 11494 / NBRC 100937 / ID131577)</name>
    <dbReference type="NCBI Taxonomy" id="469383"/>
    <lineage>
        <taxon>Bacteria</taxon>
        <taxon>Bacillati</taxon>
        <taxon>Actinomycetota</taxon>
        <taxon>Thermoleophilia</taxon>
        <taxon>Solirubrobacterales</taxon>
        <taxon>Conexibacteraceae</taxon>
        <taxon>Conexibacter</taxon>
    </lineage>
</organism>
<evidence type="ECO:0000256" key="1">
    <source>
        <dbReference type="ARBA" id="ARBA00001946"/>
    </source>
</evidence>
<dbReference type="InterPro" id="IPR015813">
    <property type="entry name" value="Pyrv/PenolPyrv_kinase-like_dom"/>
</dbReference>
<dbReference type="PANTHER" id="PTHR32308:SF0">
    <property type="entry name" value="HPCH_HPAI ALDOLASE_CITRATE LYASE DOMAIN-CONTAINING PROTEIN"/>
    <property type="match status" value="1"/>
</dbReference>
<dbReference type="InterPro" id="IPR005000">
    <property type="entry name" value="Aldolase/citrate-lyase_domain"/>
</dbReference>
<reference evidence="7 8" key="1">
    <citation type="journal article" date="2010" name="Stand. Genomic Sci.">
        <title>Complete genome sequence of Conexibacter woesei type strain (ID131577).</title>
        <authorList>
            <person name="Pukall R."/>
            <person name="Lapidus A."/>
            <person name="Glavina Del Rio T."/>
            <person name="Copeland A."/>
            <person name="Tice H."/>
            <person name="Cheng J.-F."/>
            <person name="Lucas S."/>
            <person name="Chen F."/>
            <person name="Nolan M."/>
            <person name="Bruce D."/>
            <person name="Goodwin L."/>
            <person name="Pitluck S."/>
            <person name="Mavromatis K."/>
            <person name="Ivanova N."/>
            <person name="Ovchinnikova G."/>
            <person name="Pati A."/>
            <person name="Chen A."/>
            <person name="Palaniappan K."/>
            <person name="Land M."/>
            <person name="Hauser L."/>
            <person name="Chang Y.-J."/>
            <person name="Jeffries C.D."/>
            <person name="Chain P."/>
            <person name="Meincke L."/>
            <person name="Sims D."/>
            <person name="Brettin T."/>
            <person name="Detter J.C."/>
            <person name="Rohde M."/>
            <person name="Goeker M."/>
            <person name="Bristow J."/>
            <person name="Eisen J.A."/>
            <person name="Markowitz V."/>
            <person name="Kyrpides N.C."/>
            <person name="Klenk H.-P."/>
            <person name="Hugenholtz P."/>
        </authorList>
    </citation>
    <scope>NUCLEOTIDE SEQUENCE [LARGE SCALE GENOMIC DNA]</scope>
    <source>
        <strain evidence="8">DSM 14684 / CIP 108061 / JCM 11494 / NBRC 100937 / ID131577</strain>
    </source>
</reference>
<evidence type="ECO:0000256" key="2">
    <source>
        <dbReference type="ARBA" id="ARBA00022723"/>
    </source>
</evidence>
<comment type="cofactor">
    <cofactor evidence="1">
        <name>Mg(2+)</name>
        <dbReference type="ChEBI" id="CHEBI:18420"/>
    </cofactor>
</comment>
<protein>
    <submittedName>
        <fullName evidence="7">Citrate (Pro-3S)-lyase</fullName>
        <ecNumber evidence="7">4.1.3.6</ecNumber>
    </submittedName>
</protein>
<keyword evidence="2 5" id="KW-0479">Metal-binding</keyword>
<accession>D3F6R6</accession>
<dbReference type="HOGENOM" id="CLU_044864_0_1_11"/>
<feature type="binding site" evidence="4">
    <location>
        <position position="138"/>
    </location>
    <ligand>
        <name>substrate</name>
    </ligand>
</feature>
<feature type="binding site" evidence="5">
    <location>
        <position position="138"/>
    </location>
    <ligand>
        <name>Mg(2+)</name>
        <dbReference type="ChEBI" id="CHEBI:18420"/>
    </ligand>
</feature>
<feature type="binding site" evidence="4">
    <location>
        <position position="73"/>
    </location>
    <ligand>
        <name>substrate</name>
    </ligand>
</feature>
<dbReference type="EMBL" id="CP001854">
    <property type="protein sequence ID" value="ADB52714.1"/>
    <property type="molecule type" value="Genomic_DNA"/>
</dbReference>
<name>D3F6R6_CONWI</name>
<dbReference type="eggNOG" id="COG2301">
    <property type="taxonomic scope" value="Bacteria"/>
</dbReference>
<evidence type="ECO:0000259" key="6">
    <source>
        <dbReference type="Pfam" id="PF03328"/>
    </source>
</evidence>
<dbReference type="Pfam" id="PF03328">
    <property type="entry name" value="HpcH_HpaI"/>
    <property type="match status" value="1"/>
</dbReference>
<dbReference type="GO" id="GO:0000287">
    <property type="term" value="F:magnesium ion binding"/>
    <property type="evidence" value="ECO:0007669"/>
    <property type="project" value="TreeGrafter"/>
</dbReference>
<keyword evidence="3 5" id="KW-0460">Magnesium</keyword>
<dbReference type="InterPro" id="IPR011206">
    <property type="entry name" value="Citrate_lyase_beta/mcl1/mcl2"/>
</dbReference>
<feature type="domain" description="HpcH/HpaI aldolase/citrate lyase" evidence="6">
    <location>
        <begin position="12"/>
        <end position="235"/>
    </location>
</feature>
<dbReference type="PANTHER" id="PTHR32308">
    <property type="entry name" value="LYASE BETA SUBUNIT, PUTATIVE (AFU_ORTHOLOGUE AFUA_4G13030)-RELATED"/>
    <property type="match status" value="1"/>
</dbReference>
<dbReference type="SUPFAM" id="SSF51621">
    <property type="entry name" value="Phosphoenolpyruvate/pyruvate domain"/>
    <property type="match status" value="1"/>
</dbReference>